<protein>
    <submittedName>
        <fullName evidence="2">Uncharacterized protein</fullName>
    </submittedName>
</protein>
<gene>
    <name evidence="2" type="ORF">COCC4DRAFT_99121</name>
</gene>
<keyword evidence="3" id="KW-1185">Reference proteome</keyword>
<name>N4WEN3_COCH4</name>
<feature type="chain" id="PRO_5004123182" evidence="1">
    <location>
        <begin position="21"/>
        <end position="88"/>
    </location>
</feature>
<dbReference type="HOGENOM" id="CLU_2321824_0_0_1"/>
<proteinExistence type="predicted"/>
<reference evidence="3" key="2">
    <citation type="journal article" date="2013" name="PLoS Genet.">
        <title>Comparative genome structure, secondary metabolite, and effector coding capacity across Cochliobolus pathogens.</title>
        <authorList>
            <person name="Condon B.J."/>
            <person name="Leng Y."/>
            <person name="Wu D."/>
            <person name="Bushley K.E."/>
            <person name="Ohm R.A."/>
            <person name="Otillar R."/>
            <person name="Martin J."/>
            <person name="Schackwitz W."/>
            <person name="Grimwood J."/>
            <person name="MohdZainudin N."/>
            <person name="Xue C."/>
            <person name="Wang R."/>
            <person name="Manning V.A."/>
            <person name="Dhillon B."/>
            <person name="Tu Z.J."/>
            <person name="Steffenson B.J."/>
            <person name="Salamov A."/>
            <person name="Sun H."/>
            <person name="Lowry S."/>
            <person name="LaButti K."/>
            <person name="Han J."/>
            <person name="Copeland A."/>
            <person name="Lindquist E."/>
            <person name="Barry K."/>
            <person name="Schmutz J."/>
            <person name="Baker S.E."/>
            <person name="Ciuffetti L.M."/>
            <person name="Grigoriev I.V."/>
            <person name="Zhong S."/>
            <person name="Turgeon B.G."/>
        </authorList>
    </citation>
    <scope>NUCLEOTIDE SEQUENCE [LARGE SCALE GENOMIC DNA]</scope>
    <source>
        <strain evidence="3">C4 / ATCC 48331 / race T</strain>
    </source>
</reference>
<reference evidence="2 3" key="1">
    <citation type="journal article" date="2012" name="PLoS Pathog.">
        <title>Diverse lifestyles and strategies of plant pathogenesis encoded in the genomes of eighteen Dothideomycetes fungi.</title>
        <authorList>
            <person name="Ohm R.A."/>
            <person name="Feau N."/>
            <person name="Henrissat B."/>
            <person name="Schoch C.L."/>
            <person name="Horwitz B.A."/>
            <person name="Barry K.W."/>
            <person name="Condon B.J."/>
            <person name="Copeland A.C."/>
            <person name="Dhillon B."/>
            <person name="Glaser F."/>
            <person name="Hesse C.N."/>
            <person name="Kosti I."/>
            <person name="LaButti K."/>
            <person name="Lindquist E.A."/>
            <person name="Lucas S."/>
            <person name="Salamov A.A."/>
            <person name="Bradshaw R.E."/>
            <person name="Ciuffetti L."/>
            <person name="Hamelin R.C."/>
            <person name="Kema G.H.J."/>
            <person name="Lawrence C."/>
            <person name="Scott J.A."/>
            <person name="Spatafora J.W."/>
            <person name="Turgeon B.G."/>
            <person name="de Wit P.J.G.M."/>
            <person name="Zhong S."/>
            <person name="Goodwin S.B."/>
            <person name="Grigoriev I.V."/>
        </authorList>
    </citation>
    <scope>NUCLEOTIDE SEQUENCE [LARGE SCALE GENOMIC DNA]</scope>
    <source>
        <strain evidence="3">C4 / ATCC 48331 / race T</strain>
    </source>
</reference>
<organism evidence="2 3">
    <name type="scientific">Cochliobolus heterostrophus (strain C4 / ATCC 48331 / race T)</name>
    <name type="common">Southern corn leaf blight fungus</name>
    <name type="synonym">Bipolaris maydis</name>
    <dbReference type="NCBI Taxonomy" id="665024"/>
    <lineage>
        <taxon>Eukaryota</taxon>
        <taxon>Fungi</taxon>
        <taxon>Dikarya</taxon>
        <taxon>Ascomycota</taxon>
        <taxon>Pezizomycotina</taxon>
        <taxon>Dothideomycetes</taxon>
        <taxon>Pleosporomycetidae</taxon>
        <taxon>Pleosporales</taxon>
        <taxon>Pleosporineae</taxon>
        <taxon>Pleosporaceae</taxon>
        <taxon>Bipolaris</taxon>
    </lineage>
</organism>
<evidence type="ECO:0000256" key="1">
    <source>
        <dbReference type="SAM" id="SignalP"/>
    </source>
</evidence>
<dbReference type="OrthoDB" id="10375060at2759"/>
<sequence length="88" mass="9767">MQLYNIQSTILLLAALGAKAAPVRTCELSRILSLDSDVYDIAGDVESKVPTTSDPDPNFAYYNFKREEVKKAADAADPDPNFAYYNFK</sequence>
<accession>N4WEN3</accession>
<dbReference type="AlphaFoldDB" id="N4WEN3"/>
<keyword evidence="1" id="KW-0732">Signal</keyword>
<dbReference type="Proteomes" id="UP000012338">
    <property type="component" value="Unassembled WGS sequence"/>
</dbReference>
<evidence type="ECO:0000313" key="2">
    <source>
        <dbReference type="EMBL" id="ENH98748.1"/>
    </source>
</evidence>
<feature type="signal peptide" evidence="1">
    <location>
        <begin position="1"/>
        <end position="20"/>
    </location>
</feature>
<feature type="non-terminal residue" evidence="2">
    <location>
        <position position="88"/>
    </location>
</feature>
<dbReference type="EMBL" id="KB733501">
    <property type="protein sequence ID" value="ENH98748.1"/>
    <property type="molecule type" value="Genomic_DNA"/>
</dbReference>
<evidence type="ECO:0000313" key="3">
    <source>
        <dbReference type="Proteomes" id="UP000012338"/>
    </source>
</evidence>